<organism evidence="6 7">
    <name type="scientific">Marinomonas primoryensis</name>
    <dbReference type="NCBI Taxonomy" id="178399"/>
    <lineage>
        <taxon>Bacteria</taxon>
        <taxon>Pseudomonadati</taxon>
        <taxon>Pseudomonadota</taxon>
        <taxon>Gammaproteobacteria</taxon>
        <taxon>Oceanospirillales</taxon>
        <taxon>Oceanospirillaceae</taxon>
        <taxon>Marinomonas</taxon>
    </lineage>
</organism>
<dbReference type="OrthoDB" id="398435at2"/>
<feature type="coiled-coil region" evidence="4">
    <location>
        <begin position="464"/>
        <end position="495"/>
    </location>
</feature>
<accession>A0A2Z4PTF4</accession>
<dbReference type="GO" id="GO:0003677">
    <property type="term" value="F:DNA binding"/>
    <property type="evidence" value="ECO:0007669"/>
    <property type="project" value="UniProtKB-KW"/>
</dbReference>
<evidence type="ECO:0000256" key="3">
    <source>
        <dbReference type="ARBA" id="ARBA00023125"/>
    </source>
</evidence>
<evidence type="ECO:0000256" key="4">
    <source>
        <dbReference type="SAM" id="Coils"/>
    </source>
</evidence>
<feature type="domain" description="Type I restriction modification DNA specificity" evidence="5">
    <location>
        <begin position="327"/>
        <end position="436"/>
    </location>
</feature>
<dbReference type="Gene3D" id="3.90.220.20">
    <property type="entry name" value="DNA methylase specificity domains"/>
    <property type="match status" value="2"/>
</dbReference>
<keyword evidence="4" id="KW-0175">Coiled coil</keyword>
<evidence type="ECO:0000256" key="2">
    <source>
        <dbReference type="ARBA" id="ARBA00022747"/>
    </source>
</evidence>
<dbReference type="InterPro" id="IPR000055">
    <property type="entry name" value="Restrct_endonuc_typeI_TRD"/>
</dbReference>
<evidence type="ECO:0000313" key="6">
    <source>
        <dbReference type="EMBL" id="AWY00767.1"/>
    </source>
</evidence>
<sequence length="582" mass="65990">MKSDINLRHLTQLPELPKNWAHSSVDELCIIEPVGNKKLAQKQYVQKGKYPVIDQGADFIGGYTDNNDLVIEVPENVAFIIFGDHSRAFKLVDFNFVPGADGVKVLRPVCVLPKWAYYFFKAIHLPNKGYARHFQYLKEAYLPLPPLSAQKLIVDKIEELFSHIDAGVEGLKQTKVKLQQYRQSVLKDAVTGKLTESWREKNADKLEPADKLLERILQERRANWKAEQLTTFEEKSKVPKDDKWKEKYVEPKEATVLNDLPMSWVSTITDQVFSFVTSGSRGWAKYYSDDGPLFLRVGNLFHYNVELDLRKLQRVSPPEGSEGSRTKVQEGDNLISITADVGMVGYVPRDFEESYINQHVALARPVQRVMGKYLSWLLSGDFAKEQFKALQKGATKAGLGLDDIRSISFGLPSLLEQEQIVQEIESKVAGIDRLKKETELKILHASKLKSSILADAFSGKLVENIEADETAEQLLEKIQEEKQLLEEKAKLAKKKSTTGIKKMDKQPIINVLKKAKKALSVDELFEQAGFQNDVSPEGIEAFYQELKIVTDNENVTVTPVILKEKKQGDKFEYKEVKENEAG</sequence>
<dbReference type="InterPro" id="IPR051212">
    <property type="entry name" value="Type-I_RE_S_subunit"/>
</dbReference>
<reference evidence="6 7" key="1">
    <citation type="submission" date="2016-06" db="EMBL/GenBank/DDBJ databases">
        <title>The sequenced genome of the ice-adhering bacterium Marinomonas primoryensis, from Antarctica.</title>
        <authorList>
            <person name="Graham L."/>
            <person name="Vance T.D.R."/>
            <person name="Davies P.L."/>
        </authorList>
    </citation>
    <scope>NUCLEOTIDE SEQUENCE [LARGE SCALE GENOMIC DNA]</scope>
    <source>
        <strain evidence="6 7">AceL</strain>
    </source>
</reference>
<evidence type="ECO:0000313" key="7">
    <source>
        <dbReference type="Proteomes" id="UP000249898"/>
    </source>
</evidence>
<keyword evidence="3" id="KW-0238">DNA-binding</keyword>
<dbReference type="PANTHER" id="PTHR43140">
    <property type="entry name" value="TYPE-1 RESTRICTION ENZYME ECOKI SPECIFICITY PROTEIN"/>
    <property type="match status" value="1"/>
</dbReference>
<evidence type="ECO:0000259" key="5">
    <source>
        <dbReference type="Pfam" id="PF01420"/>
    </source>
</evidence>
<proteinExistence type="inferred from homology"/>
<dbReference type="InterPro" id="IPR044946">
    <property type="entry name" value="Restrct_endonuc_typeI_TRD_sf"/>
</dbReference>
<comment type="similarity">
    <text evidence="1">Belongs to the type-I restriction system S methylase family.</text>
</comment>
<dbReference type="SUPFAM" id="SSF116734">
    <property type="entry name" value="DNA methylase specificity domain"/>
    <property type="match status" value="2"/>
</dbReference>
<dbReference type="Pfam" id="PF01420">
    <property type="entry name" value="Methylase_S"/>
    <property type="match status" value="2"/>
</dbReference>
<protein>
    <recommendedName>
        <fullName evidence="5">Type I restriction modification DNA specificity domain-containing protein</fullName>
    </recommendedName>
</protein>
<dbReference type="PANTHER" id="PTHR43140:SF1">
    <property type="entry name" value="TYPE I RESTRICTION ENZYME ECOKI SPECIFICITY SUBUNIT"/>
    <property type="match status" value="1"/>
</dbReference>
<keyword evidence="2" id="KW-0680">Restriction system</keyword>
<dbReference type="GO" id="GO:0009307">
    <property type="term" value="P:DNA restriction-modification system"/>
    <property type="evidence" value="ECO:0007669"/>
    <property type="project" value="UniProtKB-KW"/>
</dbReference>
<evidence type="ECO:0000256" key="1">
    <source>
        <dbReference type="ARBA" id="ARBA00010923"/>
    </source>
</evidence>
<feature type="domain" description="Type I restriction modification DNA specificity" evidence="5">
    <location>
        <begin position="17"/>
        <end position="163"/>
    </location>
</feature>
<dbReference type="RefSeq" id="WP_112138679.1">
    <property type="nucleotide sequence ID" value="NZ_CP016181.1"/>
</dbReference>
<dbReference type="REBASE" id="253879">
    <property type="entry name" value="S.MprAceLI"/>
</dbReference>
<gene>
    <name evidence="6" type="ORF">A8139_12880</name>
</gene>
<dbReference type="Proteomes" id="UP000249898">
    <property type="component" value="Chromosome"/>
</dbReference>
<dbReference type="AlphaFoldDB" id="A0A2Z4PTF4"/>
<name>A0A2Z4PTF4_9GAMM</name>
<dbReference type="EMBL" id="CP016181">
    <property type="protein sequence ID" value="AWY00767.1"/>
    <property type="molecule type" value="Genomic_DNA"/>
</dbReference>